<feature type="region of interest" description="Disordered" evidence="6">
    <location>
        <begin position="88"/>
        <end position="107"/>
    </location>
</feature>
<organism evidence="7 8">
    <name type="scientific">Linnemannia elongata AG-77</name>
    <dbReference type="NCBI Taxonomy" id="1314771"/>
    <lineage>
        <taxon>Eukaryota</taxon>
        <taxon>Fungi</taxon>
        <taxon>Fungi incertae sedis</taxon>
        <taxon>Mucoromycota</taxon>
        <taxon>Mortierellomycotina</taxon>
        <taxon>Mortierellomycetes</taxon>
        <taxon>Mortierellales</taxon>
        <taxon>Mortierellaceae</taxon>
        <taxon>Linnemannia</taxon>
    </lineage>
</organism>
<reference evidence="7 8" key="1">
    <citation type="submission" date="2016-05" db="EMBL/GenBank/DDBJ databases">
        <title>Genome sequencing reveals origins of a unique bacterial endosymbiosis in the earliest lineages of terrestrial Fungi.</title>
        <authorList>
            <consortium name="DOE Joint Genome Institute"/>
            <person name="Uehling J."/>
            <person name="Gryganskyi A."/>
            <person name="Hameed K."/>
            <person name="Tschaplinski T."/>
            <person name="Misztal P."/>
            <person name="Wu S."/>
            <person name="Desiro A."/>
            <person name="Vande Pol N."/>
            <person name="Du Z.-Y."/>
            <person name="Zienkiewicz A."/>
            <person name="Zienkiewicz K."/>
            <person name="Morin E."/>
            <person name="Tisserant E."/>
            <person name="Splivallo R."/>
            <person name="Hainaut M."/>
            <person name="Henrissat B."/>
            <person name="Ohm R."/>
            <person name="Kuo A."/>
            <person name="Yan J."/>
            <person name="Lipzen A."/>
            <person name="Nolan M."/>
            <person name="Labutti K."/>
            <person name="Barry K."/>
            <person name="Goldstein A."/>
            <person name="Labbe J."/>
            <person name="Schadt C."/>
            <person name="Tuskan G."/>
            <person name="Grigoriev I."/>
            <person name="Martin F."/>
            <person name="Vilgalys R."/>
            <person name="Bonito G."/>
        </authorList>
    </citation>
    <scope>NUCLEOTIDE SEQUENCE [LARGE SCALE GENOMIC DNA]</scope>
    <source>
        <strain evidence="7 8">AG-77</strain>
    </source>
</reference>
<dbReference type="GO" id="GO:0032543">
    <property type="term" value="P:mitochondrial translation"/>
    <property type="evidence" value="ECO:0007669"/>
    <property type="project" value="TreeGrafter"/>
</dbReference>
<evidence type="ECO:0000256" key="3">
    <source>
        <dbReference type="ARBA" id="ARBA00023274"/>
    </source>
</evidence>
<gene>
    <name evidence="7" type="ORF">K457DRAFT_26966</name>
</gene>
<keyword evidence="3 5" id="KW-0687">Ribonucleoprotein</keyword>
<comment type="similarity">
    <text evidence="1 5">Belongs to the bacterial ribosomal protein bS18 family.</text>
</comment>
<dbReference type="GO" id="GO:0070181">
    <property type="term" value="F:small ribosomal subunit rRNA binding"/>
    <property type="evidence" value="ECO:0007669"/>
    <property type="project" value="TreeGrafter"/>
</dbReference>
<dbReference type="PANTHER" id="PTHR13479:SF40">
    <property type="entry name" value="SMALL RIBOSOMAL SUBUNIT PROTEIN BS18M"/>
    <property type="match status" value="1"/>
</dbReference>
<evidence type="ECO:0000256" key="5">
    <source>
        <dbReference type="RuleBase" id="RU003910"/>
    </source>
</evidence>
<evidence type="ECO:0000256" key="6">
    <source>
        <dbReference type="SAM" id="MobiDB-lite"/>
    </source>
</evidence>
<dbReference type="InterPro" id="IPR036870">
    <property type="entry name" value="Ribosomal_bS18_sf"/>
</dbReference>
<dbReference type="InterPro" id="IPR001648">
    <property type="entry name" value="Ribosomal_bS18"/>
</dbReference>
<name>A0A197KGS3_9FUNG</name>
<evidence type="ECO:0000313" key="8">
    <source>
        <dbReference type="Proteomes" id="UP000078512"/>
    </source>
</evidence>
<dbReference type="PANTHER" id="PTHR13479">
    <property type="entry name" value="30S RIBOSOMAL PROTEIN S18"/>
    <property type="match status" value="1"/>
</dbReference>
<dbReference type="SUPFAM" id="SSF46911">
    <property type="entry name" value="Ribosomal protein S18"/>
    <property type="match status" value="1"/>
</dbReference>
<evidence type="ECO:0000256" key="2">
    <source>
        <dbReference type="ARBA" id="ARBA00022980"/>
    </source>
</evidence>
<accession>A0A197KGS3</accession>
<dbReference type="NCBIfam" id="TIGR00165">
    <property type="entry name" value="S18"/>
    <property type="match status" value="1"/>
</dbReference>
<protein>
    <recommendedName>
        <fullName evidence="4">Small ribosomal subunit protein bS18m</fullName>
    </recommendedName>
</protein>
<dbReference type="Pfam" id="PF01084">
    <property type="entry name" value="Ribosomal_S18"/>
    <property type="match status" value="1"/>
</dbReference>
<dbReference type="STRING" id="1314771.A0A197KGS3"/>
<evidence type="ECO:0000256" key="1">
    <source>
        <dbReference type="ARBA" id="ARBA00005589"/>
    </source>
</evidence>
<dbReference type="Proteomes" id="UP000078512">
    <property type="component" value="Unassembled WGS sequence"/>
</dbReference>
<dbReference type="Gene3D" id="4.10.640.10">
    <property type="entry name" value="Ribosomal protein S18"/>
    <property type="match status" value="1"/>
</dbReference>
<keyword evidence="8" id="KW-1185">Reference proteome</keyword>
<dbReference type="EMBL" id="KV442011">
    <property type="protein sequence ID" value="OAQ36735.1"/>
    <property type="molecule type" value="Genomic_DNA"/>
</dbReference>
<keyword evidence="2 5" id="KW-0689">Ribosomal protein</keyword>
<dbReference type="PRINTS" id="PR00974">
    <property type="entry name" value="RIBOSOMALS18"/>
</dbReference>
<proteinExistence type="inferred from homology"/>
<sequence>MLASVYRNTAAKSLKSLVPKVGGTSAISSHNLVARRFKSDEAGEQEESRRHADSLLDILANSITSQTSGSIANEQFRMARGNFHRGDIYKPSDLNDSKPTTYAPPPKPVDQLKILKLNPVVEYKNATLLSNYITPLGRLMSREQTGLSAKNQRRVTKAVRRARAMCIISPTAKLH</sequence>
<dbReference type="GO" id="GO:0003735">
    <property type="term" value="F:structural constituent of ribosome"/>
    <property type="evidence" value="ECO:0007669"/>
    <property type="project" value="InterPro"/>
</dbReference>
<dbReference type="GO" id="GO:0005763">
    <property type="term" value="C:mitochondrial small ribosomal subunit"/>
    <property type="evidence" value="ECO:0007669"/>
    <property type="project" value="TreeGrafter"/>
</dbReference>
<evidence type="ECO:0000313" key="7">
    <source>
        <dbReference type="EMBL" id="OAQ36735.1"/>
    </source>
</evidence>
<evidence type="ECO:0000256" key="4">
    <source>
        <dbReference type="ARBA" id="ARBA00035264"/>
    </source>
</evidence>
<dbReference type="AlphaFoldDB" id="A0A197KGS3"/>
<dbReference type="OrthoDB" id="21463at2759"/>